<reference evidence="1 2" key="1">
    <citation type="submission" date="2013-09" db="EMBL/GenBank/DDBJ databases">
        <title>Whole genome sequencing of Halarchaeum acidiphilum strain MH1-52-1.</title>
        <authorList>
            <person name="Shimane Y."/>
            <person name="Minegishi H."/>
            <person name="Nishi S."/>
            <person name="Echigo A."/>
            <person name="Shuto A."/>
            <person name="Konishi M."/>
            <person name="Ito T."/>
            <person name="Ohkuma M."/>
            <person name="Ohta Y."/>
            <person name="Nagano Y."/>
            <person name="Tsubouchi T."/>
            <person name="Mori K."/>
            <person name="Usui K."/>
            <person name="Kamekura M."/>
            <person name="Usami R."/>
            <person name="Takaki Y."/>
            <person name="Hatada Y."/>
        </authorList>
    </citation>
    <scope>NUCLEOTIDE SEQUENCE [LARGE SCALE GENOMIC DNA]</scope>
    <source>
        <strain evidence="1 2">JCM 16109</strain>
    </source>
</reference>
<dbReference type="eggNOG" id="ENOG502N5KJ">
    <property type="taxonomic scope" value="Archaea"/>
</dbReference>
<accession>U2YTH4</accession>
<proteinExistence type="predicted"/>
<evidence type="ECO:0000313" key="2">
    <source>
        <dbReference type="Proteomes" id="UP000016986"/>
    </source>
</evidence>
<comment type="caution">
    <text evidence="1">The sequence shown here is derived from an EMBL/GenBank/DDBJ whole genome shotgun (WGS) entry which is preliminary data.</text>
</comment>
<name>U2YTH4_9EURY</name>
<sequence>MPSANKDGDAPELIDEAREIGRRYGTHYIIENKPTAPLKEHKKTVLEGRMFGLPIRYERAFETSFPVNQPPTIGHLGSKTETSPFFYSERSPEWWAAAKGYPTGKYPKEHMAKNCIPAPFVRHLVRAWLTATDATQGVRDYTNYDAEMDERRSRMENADLADFSNQ</sequence>
<organism evidence="1 2">
    <name type="scientific">Halarchaeum acidiphilum MH1-52-1</name>
    <dbReference type="NCBI Taxonomy" id="1261545"/>
    <lineage>
        <taxon>Archaea</taxon>
        <taxon>Methanobacteriati</taxon>
        <taxon>Methanobacteriota</taxon>
        <taxon>Stenosarchaea group</taxon>
        <taxon>Halobacteria</taxon>
        <taxon>Halobacteriales</taxon>
        <taxon>Halobacteriaceae</taxon>
    </lineage>
</organism>
<dbReference type="AlphaFoldDB" id="U2YTH4"/>
<dbReference type="EMBL" id="BATA01000013">
    <property type="protein sequence ID" value="GAD52052.1"/>
    <property type="molecule type" value="Genomic_DNA"/>
</dbReference>
<dbReference type="Proteomes" id="UP000016986">
    <property type="component" value="Unassembled WGS sequence"/>
</dbReference>
<gene>
    <name evidence="1" type="ORF">MBEHAL_0812</name>
</gene>
<keyword evidence="2" id="KW-1185">Reference proteome</keyword>
<evidence type="ECO:0000313" key="1">
    <source>
        <dbReference type="EMBL" id="GAD52052.1"/>
    </source>
</evidence>
<protein>
    <submittedName>
        <fullName evidence="1">Uncharacterized protein</fullName>
    </submittedName>
</protein>